<dbReference type="RefSeq" id="WP_146401575.1">
    <property type="nucleotide sequence ID" value="NZ_SJPJ01000001.1"/>
</dbReference>
<accession>A0A5C5Z9Q6</accession>
<evidence type="ECO:0000256" key="1">
    <source>
        <dbReference type="ARBA" id="ARBA00008779"/>
    </source>
</evidence>
<dbReference type="SUPFAM" id="SSF53649">
    <property type="entry name" value="Alkaline phosphatase-like"/>
    <property type="match status" value="1"/>
</dbReference>
<feature type="chain" id="PRO_5022866965" evidence="5">
    <location>
        <begin position="20"/>
        <end position="465"/>
    </location>
</feature>
<keyword evidence="8" id="KW-1185">Reference proteome</keyword>
<comment type="caution">
    <text evidence="7">The sequence shown here is derived from an EMBL/GenBank/DDBJ whole genome shotgun (WGS) entry which is preliminary data.</text>
</comment>
<gene>
    <name evidence="7" type="primary">atsA_99</name>
    <name evidence="7" type="ORF">CA13_55300</name>
</gene>
<comment type="similarity">
    <text evidence="1">Belongs to the sulfatase family.</text>
</comment>
<evidence type="ECO:0000256" key="5">
    <source>
        <dbReference type="SAM" id="SignalP"/>
    </source>
</evidence>
<keyword evidence="3 7" id="KW-0378">Hydrolase</keyword>
<dbReference type="GO" id="GO:0004065">
    <property type="term" value="F:arylsulfatase activity"/>
    <property type="evidence" value="ECO:0007669"/>
    <property type="project" value="UniProtKB-EC"/>
</dbReference>
<proteinExistence type="inferred from homology"/>
<evidence type="ECO:0000259" key="6">
    <source>
        <dbReference type="Pfam" id="PF00884"/>
    </source>
</evidence>
<keyword evidence="2" id="KW-0479">Metal-binding</keyword>
<dbReference type="Gene3D" id="3.40.720.10">
    <property type="entry name" value="Alkaline Phosphatase, subunit A"/>
    <property type="match status" value="1"/>
</dbReference>
<keyword evidence="5" id="KW-0732">Signal</keyword>
<dbReference type="Proteomes" id="UP000315010">
    <property type="component" value="Unassembled WGS sequence"/>
</dbReference>
<evidence type="ECO:0000313" key="7">
    <source>
        <dbReference type="EMBL" id="TWT84054.1"/>
    </source>
</evidence>
<dbReference type="Pfam" id="PF00884">
    <property type="entry name" value="Sulfatase"/>
    <property type="match status" value="1"/>
</dbReference>
<protein>
    <submittedName>
        <fullName evidence="7">Arylsulfatase</fullName>
        <ecNumber evidence="7">3.1.6.1</ecNumber>
    </submittedName>
</protein>
<dbReference type="Gene3D" id="3.30.1120.10">
    <property type="match status" value="1"/>
</dbReference>
<evidence type="ECO:0000256" key="3">
    <source>
        <dbReference type="ARBA" id="ARBA00022801"/>
    </source>
</evidence>
<dbReference type="AlphaFoldDB" id="A0A5C5Z9Q6"/>
<dbReference type="PANTHER" id="PTHR42693">
    <property type="entry name" value="ARYLSULFATASE FAMILY MEMBER"/>
    <property type="match status" value="1"/>
</dbReference>
<dbReference type="InterPro" id="IPR024607">
    <property type="entry name" value="Sulfatase_CS"/>
</dbReference>
<dbReference type="GO" id="GO:0046872">
    <property type="term" value="F:metal ion binding"/>
    <property type="evidence" value="ECO:0007669"/>
    <property type="project" value="UniProtKB-KW"/>
</dbReference>
<evidence type="ECO:0000256" key="2">
    <source>
        <dbReference type="ARBA" id="ARBA00022723"/>
    </source>
</evidence>
<evidence type="ECO:0000313" key="8">
    <source>
        <dbReference type="Proteomes" id="UP000315010"/>
    </source>
</evidence>
<dbReference type="OrthoDB" id="9783154at2"/>
<name>A0A5C5Z9Q6_9BACT</name>
<dbReference type="PANTHER" id="PTHR42693:SF53">
    <property type="entry name" value="ENDO-4-O-SULFATASE"/>
    <property type="match status" value="1"/>
</dbReference>
<dbReference type="EC" id="3.1.6.1" evidence="7"/>
<keyword evidence="4" id="KW-0106">Calcium</keyword>
<dbReference type="InterPro" id="IPR017850">
    <property type="entry name" value="Alkaline_phosphatase_core_sf"/>
</dbReference>
<dbReference type="EMBL" id="SJPJ01000001">
    <property type="protein sequence ID" value="TWT84054.1"/>
    <property type="molecule type" value="Genomic_DNA"/>
</dbReference>
<feature type="domain" description="Sulfatase N-terminal" evidence="6">
    <location>
        <begin position="25"/>
        <end position="342"/>
    </location>
</feature>
<feature type="signal peptide" evidence="5">
    <location>
        <begin position="1"/>
        <end position="19"/>
    </location>
</feature>
<dbReference type="PROSITE" id="PS00523">
    <property type="entry name" value="SULFATASE_1"/>
    <property type="match status" value="1"/>
</dbReference>
<dbReference type="InterPro" id="IPR000917">
    <property type="entry name" value="Sulfatase_N"/>
</dbReference>
<reference evidence="7 8" key="1">
    <citation type="submission" date="2019-02" db="EMBL/GenBank/DDBJ databases">
        <title>Deep-cultivation of Planctomycetes and their phenomic and genomic characterization uncovers novel biology.</title>
        <authorList>
            <person name="Wiegand S."/>
            <person name="Jogler M."/>
            <person name="Boedeker C."/>
            <person name="Pinto D."/>
            <person name="Vollmers J."/>
            <person name="Rivas-Marin E."/>
            <person name="Kohn T."/>
            <person name="Peeters S.H."/>
            <person name="Heuer A."/>
            <person name="Rast P."/>
            <person name="Oberbeckmann S."/>
            <person name="Bunk B."/>
            <person name="Jeske O."/>
            <person name="Meyerdierks A."/>
            <person name="Storesund J.E."/>
            <person name="Kallscheuer N."/>
            <person name="Luecker S."/>
            <person name="Lage O.M."/>
            <person name="Pohl T."/>
            <person name="Merkel B.J."/>
            <person name="Hornburger P."/>
            <person name="Mueller R.-W."/>
            <person name="Bruemmer F."/>
            <person name="Labrenz M."/>
            <person name="Spormann A.M."/>
            <person name="Op Den Camp H."/>
            <person name="Overmann J."/>
            <person name="Amann R."/>
            <person name="Jetten M.S.M."/>
            <person name="Mascher T."/>
            <person name="Medema M.H."/>
            <person name="Devos D.P."/>
            <person name="Kaster A.-K."/>
            <person name="Ovreas L."/>
            <person name="Rohde M."/>
            <person name="Galperin M.Y."/>
            <person name="Jogler C."/>
        </authorList>
    </citation>
    <scope>NUCLEOTIDE SEQUENCE [LARGE SCALE GENOMIC DNA]</scope>
    <source>
        <strain evidence="7 8">CA13</strain>
    </source>
</reference>
<dbReference type="InterPro" id="IPR050738">
    <property type="entry name" value="Sulfatase"/>
</dbReference>
<sequence length="465" mass="51936" precursor="true">MKNTLWITLLGLCAVCSHAAAERQPNIVLLYADDAGYNDFGFQGSRHFKTPHLDQLAASGVVLKQFYMSASVCGPSRAGMLTGQYQQRFGFEENNVPGIMSASGALGEEMGLPLHLSTMGDHLKKLGYRTAIFGKWHLGVAARYHPTKRGFDEFVGFRGGARSYFAYAPGEAPSRGHQLERGFGHFQEHEGYLTNVLADEACAFIQRNRDQPFFAYVSFNAVHSPMHTDPADKDAFPELQGRRQQVAQMALSLDRACGRILDKLETLGLRENTLVVFTNDNGGPTFGNRSSNYPLSGVKATHLEGGIRVPCIVSWPARFKAGTTYEPPASSLDLLPTFFAAAQGDTSTLDDLDGVDLEPYLSGSKSGMPHQTLYWKMELRGTIRDGDWKLLRSPDRPAELFNLAEDPAEQRNLAQSHPERVRTMFKKLHDWELGLERPLFQLRRQEGALWQRLYDEYRKPPPASF</sequence>
<evidence type="ECO:0000256" key="4">
    <source>
        <dbReference type="ARBA" id="ARBA00022837"/>
    </source>
</evidence>
<organism evidence="7 8">
    <name type="scientific">Novipirellula herctigrandis</name>
    <dbReference type="NCBI Taxonomy" id="2527986"/>
    <lineage>
        <taxon>Bacteria</taxon>
        <taxon>Pseudomonadati</taxon>
        <taxon>Planctomycetota</taxon>
        <taxon>Planctomycetia</taxon>
        <taxon>Pirellulales</taxon>
        <taxon>Pirellulaceae</taxon>
        <taxon>Novipirellula</taxon>
    </lineage>
</organism>